<dbReference type="PANTHER" id="PTHR13504">
    <property type="entry name" value="FIDO DOMAIN-CONTAINING PROTEIN DDB_G0283145"/>
    <property type="match status" value="1"/>
</dbReference>
<dbReference type="PIRSF" id="PIRSF038925">
    <property type="entry name" value="AMP-prot_trans"/>
    <property type="match status" value="1"/>
</dbReference>
<dbReference type="InterPro" id="IPR025758">
    <property type="entry name" value="Fic/DOC_N"/>
</dbReference>
<evidence type="ECO:0000313" key="2">
    <source>
        <dbReference type="EMBL" id="WDF69142.1"/>
    </source>
</evidence>
<proteinExistence type="predicted"/>
<reference evidence="2 3" key="1">
    <citation type="submission" date="2023-02" db="EMBL/GenBank/DDBJ databases">
        <title>Genome sequence of Sphingobacterium sp. KACC 22765.</title>
        <authorList>
            <person name="Kim S."/>
            <person name="Heo J."/>
            <person name="Kwon S.-W."/>
        </authorList>
    </citation>
    <scope>NUCLEOTIDE SEQUENCE [LARGE SCALE GENOMIC DNA]</scope>
    <source>
        <strain evidence="2 3">KACC 22765</strain>
    </source>
</reference>
<dbReference type="PANTHER" id="PTHR13504:SF38">
    <property type="entry name" value="FIDO DOMAIN-CONTAINING PROTEIN"/>
    <property type="match status" value="1"/>
</dbReference>
<accession>A0ABY7WHP0</accession>
<keyword evidence="3" id="KW-1185">Reference proteome</keyword>
<dbReference type="InterPro" id="IPR040198">
    <property type="entry name" value="Fido_containing"/>
</dbReference>
<dbReference type="SUPFAM" id="SSF140931">
    <property type="entry name" value="Fic-like"/>
    <property type="match status" value="1"/>
</dbReference>
<gene>
    <name evidence="2" type="ORF">PQ465_01885</name>
</gene>
<dbReference type="InterPro" id="IPR026287">
    <property type="entry name" value="SoFic-like"/>
</dbReference>
<name>A0ABY7WHP0_9SPHI</name>
<dbReference type="Pfam" id="PF02661">
    <property type="entry name" value="Fic"/>
    <property type="match status" value="1"/>
</dbReference>
<evidence type="ECO:0000313" key="3">
    <source>
        <dbReference type="Proteomes" id="UP001221558"/>
    </source>
</evidence>
<dbReference type="Proteomes" id="UP001221558">
    <property type="component" value="Chromosome"/>
</dbReference>
<dbReference type="Gene3D" id="1.10.3290.10">
    <property type="entry name" value="Fido-like domain"/>
    <property type="match status" value="1"/>
</dbReference>
<protein>
    <submittedName>
        <fullName evidence="2">Fic family protein</fullName>
    </submittedName>
</protein>
<feature type="domain" description="Fido" evidence="1">
    <location>
        <begin position="123"/>
        <end position="271"/>
    </location>
</feature>
<dbReference type="InterPro" id="IPR003812">
    <property type="entry name" value="Fido"/>
</dbReference>
<dbReference type="EMBL" id="CP117880">
    <property type="protein sequence ID" value="WDF69142.1"/>
    <property type="molecule type" value="Genomic_DNA"/>
</dbReference>
<sequence length="374" mass="43033">MKEIDFKGAVQYHYDKFPPKKIDLNIFIHELLGATSALARYDQVLKNMHNNEILLAPLRNQEAVISSRMEGTISTMDEILRYQADETSDSSSTSSYREDVLETLLYQRSLVNAQKAIQDGYTISSSTIKKIHQQLLSFGRGANKSPGQFKSEQNYLADRSRKKILFTPISPERLDEGLERLFNYLNNSDDLPLVKTALMHLEFEALHPFNDGNGRIGRMLITLFLWSNGLISAPHFYISEYFEEHKDEYIDTMRSVSLHNNWEDWCKFFFAGIEEQANRNLEIAESISKLYEEMKLVFSTILSSKYCIVALDYVFTNPIFRNNNFTAKSGIPPATAQRFTRTLAENNLIETVEEAAGRKPALYSFEPLMRLVRV</sequence>
<dbReference type="RefSeq" id="WP_274267870.1">
    <property type="nucleotide sequence ID" value="NZ_CP117880.1"/>
</dbReference>
<dbReference type="Pfam" id="PF13784">
    <property type="entry name" value="Fic_N"/>
    <property type="match status" value="1"/>
</dbReference>
<dbReference type="PROSITE" id="PS51459">
    <property type="entry name" value="FIDO"/>
    <property type="match status" value="1"/>
</dbReference>
<dbReference type="InterPro" id="IPR036597">
    <property type="entry name" value="Fido-like_dom_sf"/>
</dbReference>
<evidence type="ECO:0000259" key="1">
    <source>
        <dbReference type="PROSITE" id="PS51459"/>
    </source>
</evidence>
<organism evidence="2 3">
    <name type="scientific">Sphingobacterium oryzagri</name>
    <dbReference type="NCBI Taxonomy" id="3025669"/>
    <lineage>
        <taxon>Bacteria</taxon>
        <taxon>Pseudomonadati</taxon>
        <taxon>Bacteroidota</taxon>
        <taxon>Sphingobacteriia</taxon>
        <taxon>Sphingobacteriales</taxon>
        <taxon>Sphingobacteriaceae</taxon>
        <taxon>Sphingobacterium</taxon>
    </lineage>
</organism>